<dbReference type="SUPFAM" id="SSF47413">
    <property type="entry name" value="lambda repressor-like DNA-binding domains"/>
    <property type="match status" value="1"/>
</dbReference>
<keyword evidence="2 6" id="KW-0238">DNA-binding</keyword>
<accession>A0ABU4W8Z3</accession>
<dbReference type="InterPro" id="IPR028082">
    <property type="entry name" value="Peripla_BP_I"/>
</dbReference>
<protein>
    <submittedName>
        <fullName evidence="6">LacI family DNA-binding transcriptional regulator</fullName>
    </submittedName>
</protein>
<dbReference type="Pfam" id="PF13377">
    <property type="entry name" value="Peripla_BP_3"/>
    <property type="match status" value="1"/>
</dbReference>
<dbReference type="SMART" id="SM00354">
    <property type="entry name" value="HTH_LACI"/>
    <property type="match status" value="1"/>
</dbReference>
<proteinExistence type="predicted"/>
<dbReference type="SUPFAM" id="SSF53822">
    <property type="entry name" value="Periplasmic binding protein-like I"/>
    <property type="match status" value="1"/>
</dbReference>
<name>A0ABU4W8Z3_9FUSO</name>
<feature type="domain" description="HTH cro/C1-type" evidence="5">
    <location>
        <begin position="8"/>
        <end position="47"/>
    </location>
</feature>
<gene>
    <name evidence="6" type="ORF">RFV38_05740</name>
</gene>
<dbReference type="RefSeq" id="WP_320313405.1">
    <property type="nucleotide sequence ID" value="NZ_JAVIKH010000006.1"/>
</dbReference>
<dbReference type="Pfam" id="PF00356">
    <property type="entry name" value="LacI"/>
    <property type="match status" value="1"/>
</dbReference>
<dbReference type="Gene3D" id="3.40.50.2300">
    <property type="match status" value="2"/>
</dbReference>
<dbReference type="PANTHER" id="PTHR30146">
    <property type="entry name" value="LACI-RELATED TRANSCRIPTIONAL REPRESSOR"/>
    <property type="match status" value="1"/>
</dbReference>
<evidence type="ECO:0000256" key="3">
    <source>
        <dbReference type="ARBA" id="ARBA00023163"/>
    </source>
</evidence>
<comment type="caution">
    <text evidence="6">The sequence shown here is derived from an EMBL/GenBank/DDBJ whole genome shotgun (WGS) entry which is preliminary data.</text>
</comment>
<organism evidence="6 7">
    <name type="scientific">Candidatus Cetobacterium colombiensis</name>
    <dbReference type="NCBI Taxonomy" id="3073100"/>
    <lineage>
        <taxon>Bacteria</taxon>
        <taxon>Fusobacteriati</taxon>
        <taxon>Fusobacteriota</taxon>
        <taxon>Fusobacteriia</taxon>
        <taxon>Fusobacteriales</taxon>
        <taxon>Fusobacteriaceae</taxon>
        <taxon>Cetobacterium</taxon>
    </lineage>
</organism>
<dbReference type="PROSITE" id="PS50943">
    <property type="entry name" value="HTH_CROC1"/>
    <property type="match status" value="1"/>
</dbReference>
<keyword evidence="7" id="KW-1185">Reference proteome</keyword>
<keyword evidence="3" id="KW-0804">Transcription</keyword>
<dbReference type="InterPro" id="IPR001387">
    <property type="entry name" value="Cro/C1-type_HTH"/>
</dbReference>
<keyword evidence="1" id="KW-0805">Transcription regulation</keyword>
<dbReference type="CDD" id="cd01392">
    <property type="entry name" value="HTH_LacI"/>
    <property type="match status" value="1"/>
</dbReference>
<evidence type="ECO:0000259" key="4">
    <source>
        <dbReference type="PROSITE" id="PS50932"/>
    </source>
</evidence>
<evidence type="ECO:0000256" key="2">
    <source>
        <dbReference type="ARBA" id="ARBA00023125"/>
    </source>
</evidence>
<dbReference type="PROSITE" id="PS50932">
    <property type="entry name" value="HTH_LACI_2"/>
    <property type="match status" value="1"/>
</dbReference>
<reference evidence="7" key="1">
    <citation type="submission" date="2023-07" db="EMBL/GenBank/DDBJ databases">
        <authorList>
            <person name="Colorado M.A."/>
            <person name="Villamil L.M."/>
            <person name="Melo J.F."/>
            <person name="Rodriguez J.A."/>
            <person name="Ruiz R.Y."/>
        </authorList>
    </citation>
    <scope>NUCLEOTIDE SEQUENCE [LARGE SCALE GENOMIC DNA]</scope>
    <source>
        <strain evidence="7">C33</strain>
    </source>
</reference>
<dbReference type="CDD" id="cd06267">
    <property type="entry name" value="PBP1_LacI_sugar_binding-like"/>
    <property type="match status" value="1"/>
</dbReference>
<dbReference type="Gene3D" id="1.10.260.40">
    <property type="entry name" value="lambda repressor-like DNA-binding domains"/>
    <property type="match status" value="1"/>
</dbReference>
<evidence type="ECO:0000259" key="5">
    <source>
        <dbReference type="PROSITE" id="PS50943"/>
    </source>
</evidence>
<dbReference type="InterPro" id="IPR010982">
    <property type="entry name" value="Lambda_DNA-bd_dom_sf"/>
</dbReference>
<feature type="domain" description="HTH lacI-type" evidence="4">
    <location>
        <begin position="8"/>
        <end position="57"/>
    </location>
</feature>
<dbReference type="GO" id="GO:0003677">
    <property type="term" value="F:DNA binding"/>
    <property type="evidence" value="ECO:0007669"/>
    <property type="project" value="UniProtKB-KW"/>
</dbReference>
<evidence type="ECO:0000313" key="6">
    <source>
        <dbReference type="EMBL" id="MDX8336000.1"/>
    </source>
</evidence>
<dbReference type="InterPro" id="IPR000843">
    <property type="entry name" value="HTH_LacI"/>
</dbReference>
<evidence type="ECO:0000313" key="7">
    <source>
        <dbReference type="Proteomes" id="UP001279681"/>
    </source>
</evidence>
<sequence>MKINSIKVAQLAGVSRSTVSRVINNYSNVPPETKEKVLRVIEELGYIPNSSAQVLAGKKSRTIGLFIYGDNNDKNKILDNGLSFGYYLDFINRVLKEALKNDYQLLVDVVNDNDFSKVVSLYSNRDIVGGIFIGFKEKEKNIVKIIEKFSPMVLIDYLLNPKCEKEGIYYINTQDFQGAKEATEHLINLGRKKILHIAGDKEKLSGKEREKGYLNAVNSLGVAPMIYNGDYSDEKAKQIINEILQKNVEFDGVFCANDNMSYCVNNALKEKGIENIPIVGFDNLRNTIPLGLMSVSPDINTLAKKAVELLVCDNLEKEKVSFVKTTLIKGLDEYIKESYLD</sequence>
<dbReference type="Proteomes" id="UP001279681">
    <property type="component" value="Unassembled WGS sequence"/>
</dbReference>
<evidence type="ECO:0000256" key="1">
    <source>
        <dbReference type="ARBA" id="ARBA00023015"/>
    </source>
</evidence>
<dbReference type="PANTHER" id="PTHR30146:SF24">
    <property type="entry name" value="XYLOSE OPERON REGULATORY PROTEIN"/>
    <property type="match status" value="1"/>
</dbReference>
<dbReference type="InterPro" id="IPR046335">
    <property type="entry name" value="LacI/GalR-like_sensor"/>
</dbReference>
<dbReference type="EMBL" id="JAVIKH010000006">
    <property type="protein sequence ID" value="MDX8336000.1"/>
    <property type="molecule type" value="Genomic_DNA"/>
</dbReference>